<accession>A0A1G7XQS9</accession>
<dbReference type="PANTHER" id="PTHR30035:SF3">
    <property type="entry name" value="INTERMEMBRANE PHOSPHOLIPID TRANSPORT SYSTEM LIPOPROTEIN MLAA"/>
    <property type="match status" value="1"/>
</dbReference>
<keyword evidence="5" id="KW-1185">Reference proteome</keyword>
<gene>
    <name evidence="4" type="ORF">SAMN05421742_10365</name>
</gene>
<organism evidence="4 5">
    <name type="scientific">Roseospirillum parvum</name>
    <dbReference type="NCBI Taxonomy" id="83401"/>
    <lineage>
        <taxon>Bacteria</taxon>
        <taxon>Pseudomonadati</taxon>
        <taxon>Pseudomonadota</taxon>
        <taxon>Alphaproteobacteria</taxon>
        <taxon>Rhodospirillales</taxon>
        <taxon>Rhodospirillaceae</taxon>
        <taxon>Roseospirillum</taxon>
    </lineage>
</organism>
<dbReference type="AlphaFoldDB" id="A0A1G7XQS9"/>
<evidence type="ECO:0000256" key="2">
    <source>
        <dbReference type="ARBA" id="ARBA00022729"/>
    </source>
</evidence>
<name>A0A1G7XQS9_9PROT</name>
<dbReference type="RefSeq" id="WP_092616705.1">
    <property type="nucleotide sequence ID" value="NZ_FNCV01000003.1"/>
</dbReference>
<evidence type="ECO:0000313" key="5">
    <source>
        <dbReference type="Proteomes" id="UP000217076"/>
    </source>
</evidence>
<keyword evidence="4" id="KW-0449">Lipoprotein</keyword>
<feature type="region of interest" description="Disordered" evidence="3">
    <location>
        <begin position="298"/>
        <end position="324"/>
    </location>
</feature>
<comment type="similarity">
    <text evidence="1">Belongs to the MlaA family.</text>
</comment>
<proteinExistence type="inferred from homology"/>
<keyword evidence="2" id="KW-0732">Signal</keyword>
<protein>
    <submittedName>
        <fullName evidence="4">Phospholipid-binding lipoprotein MlaA</fullName>
    </submittedName>
</protein>
<dbReference type="Proteomes" id="UP000217076">
    <property type="component" value="Unassembled WGS sequence"/>
</dbReference>
<dbReference type="EMBL" id="FNCV01000003">
    <property type="protein sequence ID" value="SDG86562.1"/>
    <property type="molecule type" value="Genomic_DNA"/>
</dbReference>
<dbReference type="GO" id="GO:0016020">
    <property type="term" value="C:membrane"/>
    <property type="evidence" value="ECO:0007669"/>
    <property type="project" value="InterPro"/>
</dbReference>
<evidence type="ECO:0000256" key="3">
    <source>
        <dbReference type="SAM" id="MobiDB-lite"/>
    </source>
</evidence>
<sequence>MRFLTHLDTGSAAGRLSRLAVVLVVGLGLGACADVTANPDAPATLARLSAPSVPQTTAVQLAADPSVATDAPQLAALEDTPDYAHDPLEPFNKTMFGINEFALFFLQPVTRNYDALTPPWVKDRVSSVFDNAAAPVTLANDLLQQEWDRAFVTFQRFLINSSFGILGLFDMADAHFGLPPHKEDFGQTLGTYGVGDEIYLVLPLIGPTNPRDMVGRFVDGYFDPFTYLAHSDVRTGRSVASGVLSASDAQPKLDEVRKSSVDYYAAIRALYRQRRQSEIDNGTASSLQNLPAMTLIDDGEWNDPGVAEEGPTAAGQQSMSVGTN</sequence>
<dbReference type="PRINTS" id="PR01805">
    <property type="entry name" value="VACJLIPOPROT"/>
</dbReference>
<dbReference type="OrthoDB" id="9785326at2"/>
<dbReference type="InterPro" id="IPR007428">
    <property type="entry name" value="MlaA"/>
</dbReference>
<dbReference type="GO" id="GO:0120010">
    <property type="term" value="P:intermembrane phospholipid transfer"/>
    <property type="evidence" value="ECO:0007669"/>
    <property type="project" value="TreeGrafter"/>
</dbReference>
<dbReference type="Pfam" id="PF04333">
    <property type="entry name" value="MlaA"/>
    <property type="match status" value="1"/>
</dbReference>
<dbReference type="STRING" id="83401.SAMN05421742_10365"/>
<reference evidence="5" key="1">
    <citation type="submission" date="2016-10" db="EMBL/GenBank/DDBJ databases">
        <authorList>
            <person name="Varghese N."/>
            <person name="Submissions S."/>
        </authorList>
    </citation>
    <scope>NUCLEOTIDE SEQUENCE [LARGE SCALE GENOMIC DNA]</scope>
    <source>
        <strain evidence="5">930I</strain>
    </source>
</reference>
<evidence type="ECO:0000256" key="1">
    <source>
        <dbReference type="ARBA" id="ARBA00010634"/>
    </source>
</evidence>
<feature type="compositionally biased region" description="Polar residues" evidence="3">
    <location>
        <begin position="314"/>
        <end position="324"/>
    </location>
</feature>
<dbReference type="PROSITE" id="PS51257">
    <property type="entry name" value="PROKAR_LIPOPROTEIN"/>
    <property type="match status" value="1"/>
</dbReference>
<dbReference type="PANTHER" id="PTHR30035">
    <property type="entry name" value="LIPOPROTEIN VACJ-RELATED"/>
    <property type="match status" value="1"/>
</dbReference>
<evidence type="ECO:0000313" key="4">
    <source>
        <dbReference type="EMBL" id="SDG86562.1"/>
    </source>
</evidence>